<feature type="compositionally biased region" description="Polar residues" evidence="1">
    <location>
        <begin position="141"/>
        <end position="162"/>
    </location>
</feature>
<dbReference type="EMBL" id="SGPK01000078">
    <property type="protein sequence ID" value="THH09030.1"/>
    <property type="molecule type" value="Genomic_DNA"/>
</dbReference>
<feature type="region of interest" description="Disordered" evidence="1">
    <location>
        <begin position="396"/>
        <end position="426"/>
    </location>
</feature>
<organism evidence="2 3">
    <name type="scientific">Phellinidium pouzarii</name>
    <dbReference type="NCBI Taxonomy" id="167371"/>
    <lineage>
        <taxon>Eukaryota</taxon>
        <taxon>Fungi</taxon>
        <taxon>Dikarya</taxon>
        <taxon>Basidiomycota</taxon>
        <taxon>Agaricomycotina</taxon>
        <taxon>Agaricomycetes</taxon>
        <taxon>Hymenochaetales</taxon>
        <taxon>Hymenochaetaceae</taxon>
        <taxon>Phellinidium</taxon>
    </lineage>
</organism>
<proteinExistence type="predicted"/>
<comment type="caution">
    <text evidence="2">The sequence shown here is derived from an EMBL/GenBank/DDBJ whole genome shotgun (WGS) entry which is preliminary data.</text>
</comment>
<keyword evidence="3" id="KW-1185">Reference proteome</keyword>
<reference evidence="2 3" key="1">
    <citation type="submission" date="2019-02" db="EMBL/GenBank/DDBJ databases">
        <title>Genome sequencing of the rare red list fungi Phellinidium pouzarii.</title>
        <authorList>
            <person name="Buettner E."/>
            <person name="Kellner H."/>
        </authorList>
    </citation>
    <scope>NUCLEOTIDE SEQUENCE [LARGE SCALE GENOMIC DNA]</scope>
    <source>
        <strain evidence="2 3">DSM 108285</strain>
    </source>
</reference>
<accession>A0A4S4LGU1</accession>
<feature type="compositionally biased region" description="Low complexity" evidence="1">
    <location>
        <begin position="89"/>
        <end position="99"/>
    </location>
</feature>
<dbReference type="Proteomes" id="UP000308199">
    <property type="component" value="Unassembled WGS sequence"/>
</dbReference>
<feature type="region of interest" description="Disordered" evidence="1">
    <location>
        <begin position="89"/>
        <end position="113"/>
    </location>
</feature>
<evidence type="ECO:0000256" key="1">
    <source>
        <dbReference type="SAM" id="MobiDB-lite"/>
    </source>
</evidence>
<feature type="compositionally biased region" description="Polar residues" evidence="1">
    <location>
        <begin position="403"/>
        <end position="413"/>
    </location>
</feature>
<dbReference type="OrthoDB" id="3260134at2759"/>
<evidence type="ECO:0000313" key="2">
    <source>
        <dbReference type="EMBL" id="THH09030.1"/>
    </source>
</evidence>
<protein>
    <submittedName>
        <fullName evidence="2">Uncharacterized protein</fullName>
    </submittedName>
</protein>
<sequence>MTGANYMGGRRNAARARTKDIASRVQKGHFSKQRHQILVQGLQDGIRVDKVDRAVQPGCVGDINLAHAKKDIQGKHSLRSRAAIAPRTLSQSLLQSSSSPEKPNHHKRSRILESLDINEPTALRATVDRLLRLPNFAGLTRSNASNARTTPRNSQTLPTSVESPRKRQKTSQQSLEVSSPVLLHESSCRKGSPPSIAKKERSLHLMADLPSAVKNPSLLPVFTHNSAASKRSDSLMDCISTMQEGGTDYQDSGFSELEFVDEPDPENTISDIFIQGSNSIRQDLCSGSLSSSSFSSSITSSNSRNFPSAAPKMFESSMLSSNDKCQSLRKAESPAVLAFSSNSLYLEQSSSPQMQQVSLLDFSDPWRALDNILGLPPSKSDNDLLEGINANDRSGVGYKPLQANVSNSSFQHTSSRDSSELPTRQAEPLSENILQDVKCNLSGASNLLAYGLADNQRQSSSSDLNLPPLPLAHYAVFATPPRRSNFSPTSATRIVPRPRFFLNVYNSVSDILNSTENDQNIGVSKNTSRFSARFSSPVAGPSSVVASPSMGRPRLSSLVGHPLTTASARHYLSRRSAISEACPLSPHLQEPSVSSTVLQMLSTHDPPTRPISPFTLFPKPHPAGNAPGDVANQTSTELVTIDGPDLFEENDDDE</sequence>
<dbReference type="AlphaFoldDB" id="A0A4S4LGU1"/>
<evidence type="ECO:0000313" key="3">
    <source>
        <dbReference type="Proteomes" id="UP000308199"/>
    </source>
</evidence>
<gene>
    <name evidence="2" type="ORF">EW145_g2304</name>
</gene>
<feature type="region of interest" description="Disordered" evidence="1">
    <location>
        <begin position="141"/>
        <end position="196"/>
    </location>
</feature>
<name>A0A4S4LGU1_9AGAM</name>